<feature type="region of interest" description="Disordered" evidence="1">
    <location>
        <begin position="1"/>
        <end position="34"/>
    </location>
</feature>
<sequence length="34" mass="3368">MCRAPMPGGGTDIGMNGANDGRPCPAAAPHPSIF</sequence>
<protein>
    <submittedName>
        <fullName evidence="2">Uncharacterized protein</fullName>
    </submittedName>
</protein>
<gene>
    <name evidence="2" type="ORF">BIFADO_00350</name>
</gene>
<comment type="caution">
    <text evidence="2">The sequence shown here is derived from an EMBL/GenBank/DDBJ whole genome shotgun (WGS) entry which is preliminary data.</text>
</comment>
<name>A7A3G0_BIFAD</name>
<dbReference type="EMBL" id="AAXD02000018">
    <property type="protein sequence ID" value="EDN83443.1"/>
    <property type="molecule type" value="Genomic_DNA"/>
</dbReference>
<evidence type="ECO:0000313" key="2">
    <source>
        <dbReference type="EMBL" id="EDN83443.1"/>
    </source>
</evidence>
<dbReference type="AlphaFoldDB" id="A7A3G0"/>
<accession>A7A3G0</accession>
<reference evidence="2 3" key="2">
    <citation type="submission" date="2007-05" db="EMBL/GenBank/DDBJ databases">
        <title>Draft genome sequence of Bifidobacterium adolescentis (L2-32).</title>
        <authorList>
            <person name="Sudarsanam P."/>
            <person name="Ley R."/>
            <person name="Guruge J."/>
            <person name="Turnbaugh P.J."/>
            <person name="Mahowald M."/>
            <person name="Liep D."/>
            <person name="Gordon J."/>
        </authorList>
    </citation>
    <scope>NUCLEOTIDE SEQUENCE [LARGE SCALE GENOMIC DNA]</scope>
    <source>
        <strain evidence="2 3">L2-32</strain>
    </source>
</reference>
<organism evidence="2 3">
    <name type="scientific">Bifidobacterium adolescentis L2-32</name>
    <dbReference type="NCBI Taxonomy" id="411481"/>
    <lineage>
        <taxon>Bacteria</taxon>
        <taxon>Bacillati</taxon>
        <taxon>Actinomycetota</taxon>
        <taxon>Actinomycetes</taxon>
        <taxon>Bifidobacteriales</taxon>
        <taxon>Bifidobacteriaceae</taxon>
        <taxon>Bifidobacterium</taxon>
    </lineage>
</organism>
<evidence type="ECO:0000256" key="1">
    <source>
        <dbReference type="SAM" id="MobiDB-lite"/>
    </source>
</evidence>
<dbReference type="Proteomes" id="UP000003773">
    <property type="component" value="Unassembled WGS sequence"/>
</dbReference>
<evidence type="ECO:0000313" key="3">
    <source>
        <dbReference type="Proteomes" id="UP000003773"/>
    </source>
</evidence>
<proteinExistence type="predicted"/>
<reference evidence="2 3" key="1">
    <citation type="submission" date="2007-04" db="EMBL/GenBank/DDBJ databases">
        <authorList>
            <person name="Fulton L."/>
            <person name="Clifton S."/>
            <person name="Fulton B."/>
            <person name="Xu J."/>
            <person name="Minx P."/>
            <person name="Pepin K.H."/>
            <person name="Johnson M."/>
            <person name="Thiruvilangam P."/>
            <person name="Bhonagiri V."/>
            <person name="Nash W.E."/>
            <person name="Mardis E.R."/>
            <person name="Wilson R.K."/>
        </authorList>
    </citation>
    <scope>NUCLEOTIDE SEQUENCE [LARGE SCALE GENOMIC DNA]</scope>
    <source>
        <strain evidence="2 3">L2-32</strain>
    </source>
</reference>
<dbReference type="HOGENOM" id="CLU_3372322_0_0_11"/>